<evidence type="ECO:0000313" key="9">
    <source>
        <dbReference type="Proteomes" id="UP001300502"/>
    </source>
</evidence>
<dbReference type="Pfam" id="PF00557">
    <property type="entry name" value="Peptidase_M24"/>
    <property type="match status" value="1"/>
</dbReference>
<comment type="caution">
    <text evidence="8">The sequence shown here is derived from an EMBL/GenBank/DDBJ whole genome shotgun (WGS) entry which is preliminary data.</text>
</comment>
<dbReference type="SUPFAM" id="SSF55920">
    <property type="entry name" value="Creatinase/aminopeptidase"/>
    <property type="match status" value="1"/>
</dbReference>
<dbReference type="SUPFAM" id="SSF53092">
    <property type="entry name" value="Creatinase/prolidase N-terminal domain"/>
    <property type="match status" value="1"/>
</dbReference>
<evidence type="ECO:0000256" key="4">
    <source>
        <dbReference type="ARBA" id="ARBA00022801"/>
    </source>
</evidence>
<dbReference type="GO" id="GO:0070006">
    <property type="term" value="F:metalloaminopeptidase activity"/>
    <property type="evidence" value="ECO:0007669"/>
    <property type="project" value="InterPro"/>
</dbReference>
<dbReference type="InterPro" id="IPR000994">
    <property type="entry name" value="Pept_M24"/>
</dbReference>
<dbReference type="InterPro" id="IPR036005">
    <property type="entry name" value="Creatinase/aminopeptidase-like"/>
</dbReference>
<feature type="compositionally biased region" description="Polar residues" evidence="6">
    <location>
        <begin position="36"/>
        <end position="47"/>
    </location>
</feature>
<comment type="similarity">
    <text evidence="2">Belongs to the peptidase M24B family.</text>
</comment>
<dbReference type="GO" id="GO:0005739">
    <property type="term" value="C:mitochondrion"/>
    <property type="evidence" value="ECO:0007669"/>
    <property type="project" value="TreeGrafter"/>
</dbReference>
<dbReference type="Pfam" id="PF05195">
    <property type="entry name" value="AMP_N"/>
    <property type="match status" value="1"/>
</dbReference>
<dbReference type="Gene3D" id="3.90.230.10">
    <property type="entry name" value="Creatinase/methionine aminopeptidase superfamily"/>
    <property type="match status" value="1"/>
</dbReference>
<gene>
    <name evidence="8" type="ORF">GAYE_SCF29G4811</name>
</gene>
<name>A0AAV9IHP7_9RHOD</name>
<dbReference type="Proteomes" id="UP001300502">
    <property type="component" value="Unassembled WGS sequence"/>
</dbReference>
<dbReference type="Gene3D" id="3.40.350.10">
    <property type="entry name" value="Creatinase/prolidase N-terminal domain"/>
    <property type="match status" value="1"/>
</dbReference>
<keyword evidence="3" id="KW-0479">Metal-binding</keyword>
<evidence type="ECO:0000313" key="8">
    <source>
        <dbReference type="EMBL" id="KAK4526893.1"/>
    </source>
</evidence>
<proteinExistence type="inferred from homology"/>
<dbReference type="PANTHER" id="PTHR43226">
    <property type="entry name" value="XAA-PRO AMINOPEPTIDASE 3"/>
    <property type="match status" value="1"/>
</dbReference>
<dbReference type="InterPro" id="IPR052433">
    <property type="entry name" value="X-Pro_dipept-like"/>
</dbReference>
<evidence type="ECO:0000259" key="7">
    <source>
        <dbReference type="SMART" id="SM01011"/>
    </source>
</evidence>
<dbReference type="EMBL" id="JANCYU010000045">
    <property type="protein sequence ID" value="KAK4526893.1"/>
    <property type="molecule type" value="Genomic_DNA"/>
</dbReference>
<keyword evidence="4" id="KW-0378">Hydrolase</keyword>
<comment type="cofactor">
    <cofactor evidence="1">
        <name>Mn(2+)</name>
        <dbReference type="ChEBI" id="CHEBI:29035"/>
    </cofactor>
</comment>
<evidence type="ECO:0000256" key="5">
    <source>
        <dbReference type="ARBA" id="ARBA00023211"/>
    </source>
</evidence>
<dbReference type="InterPro" id="IPR007865">
    <property type="entry name" value="Aminopep_P_N"/>
</dbReference>
<keyword evidence="5" id="KW-0464">Manganese</keyword>
<dbReference type="GO" id="GO:0030145">
    <property type="term" value="F:manganese ion binding"/>
    <property type="evidence" value="ECO:0007669"/>
    <property type="project" value="InterPro"/>
</dbReference>
<sequence>MLLGTTSIRHCKSVANSLLCLNKNLFQRTVQTSASSSSLQGVGQPTPETHPHLLSPGEISPGIAATEFKKRRQDLLKVLPNNSLALFPAASEKFMSVDVPYPYRQSSDLFYLTGLTQPNAVLVLDKSQISTNDSRYEEKEYLFVPKGDPFKETWDGASCGVEQAQQFFGIAQADILDNLSKFLSSRLKHSPQIYFDLSVNPSINFLLRELPESDIKTLLSCRKHTCTELLLQRLVKSTSEQRLMQQSAGILADSMVDCMRKSHGGVRESFLAAHIEYECKKRGAERMSFPPVVASGYHCNTLHYLQNSDVAKDGDLILMDAGCEFHGYCSDVTRTWPANGHFSEPQRQLYQVVLDVHNKCIDMVKQSQQRVTSLEAIHILASRWIQQGLEKLGIISQSSSQEIIGSLFPHAIGHFLGLDVHDTHILEKNLTLKPGMVITIEPGVYIPRNDRSIPERFRGIGIRIEDDILITQDGAVVLSEKVPKQVAEIELLMRTK</sequence>
<evidence type="ECO:0000256" key="1">
    <source>
        <dbReference type="ARBA" id="ARBA00001936"/>
    </source>
</evidence>
<dbReference type="InterPro" id="IPR001714">
    <property type="entry name" value="Pept_M24_MAP"/>
</dbReference>
<keyword evidence="9" id="KW-1185">Reference proteome</keyword>
<reference evidence="8 9" key="1">
    <citation type="submission" date="2022-07" db="EMBL/GenBank/DDBJ databases">
        <title>Genome-wide signatures of adaptation to extreme environments.</title>
        <authorList>
            <person name="Cho C.H."/>
            <person name="Yoon H.S."/>
        </authorList>
    </citation>
    <scope>NUCLEOTIDE SEQUENCE [LARGE SCALE GENOMIC DNA]</scope>
    <source>
        <strain evidence="8 9">108.79 E11</strain>
    </source>
</reference>
<dbReference type="CDD" id="cd01087">
    <property type="entry name" value="Prolidase"/>
    <property type="match status" value="1"/>
</dbReference>
<dbReference type="PRINTS" id="PR00599">
    <property type="entry name" value="MAPEPTIDASE"/>
</dbReference>
<dbReference type="InterPro" id="IPR029149">
    <property type="entry name" value="Creatin/AminoP/Spt16_N"/>
</dbReference>
<organism evidence="8 9">
    <name type="scientific">Galdieria yellowstonensis</name>
    <dbReference type="NCBI Taxonomy" id="3028027"/>
    <lineage>
        <taxon>Eukaryota</taxon>
        <taxon>Rhodophyta</taxon>
        <taxon>Bangiophyceae</taxon>
        <taxon>Galdieriales</taxon>
        <taxon>Galdieriaceae</taxon>
        <taxon>Galdieria</taxon>
    </lineage>
</organism>
<dbReference type="AlphaFoldDB" id="A0AAV9IHP7"/>
<evidence type="ECO:0000256" key="2">
    <source>
        <dbReference type="ARBA" id="ARBA00008766"/>
    </source>
</evidence>
<protein>
    <recommendedName>
        <fullName evidence="7">Aminopeptidase P N-terminal domain-containing protein</fullName>
    </recommendedName>
</protein>
<evidence type="ECO:0000256" key="3">
    <source>
        <dbReference type="ARBA" id="ARBA00022723"/>
    </source>
</evidence>
<evidence type="ECO:0000256" key="6">
    <source>
        <dbReference type="SAM" id="MobiDB-lite"/>
    </source>
</evidence>
<dbReference type="GO" id="GO:0006508">
    <property type="term" value="P:proteolysis"/>
    <property type="evidence" value="ECO:0007669"/>
    <property type="project" value="TreeGrafter"/>
</dbReference>
<accession>A0AAV9IHP7</accession>
<dbReference type="SMART" id="SM01011">
    <property type="entry name" value="AMP_N"/>
    <property type="match status" value="1"/>
</dbReference>
<feature type="domain" description="Aminopeptidase P N-terminal" evidence="7">
    <location>
        <begin position="63"/>
        <end position="204"/>
    </location>
</feature>
<feature type="region of interest" description="Disordered" evidence="6">
    <location>
        <begin position="36"/>
        <end position="57"/>
    </location>
</feature>
<dbReference type="PANTHER" id="PTHR43226:SF4">
    <property type="entry name" value="XAA-PRO AMINOPEPTIDASE 3"/>
    <property type="match status" value="1"/>
</dbReference>